<gene>
    <name evidence="1" type="ORF">AKO1_001772</name>
</gene>
<dbReference type="EMBL" id="JAOPGA020001201">
    <property type="protein sequence ID" value="KAL0486095.1"/>
    <property type="molecule type" value="Genomic_DNA"/>
</dbReference>
<organism evidence="1 2">
    <name type="scientific">Acrasis kona</name>
    <dbReference type="NCBI Taxonomy" id="1008807"/>
    <lineage>
        <taxon>Eukaryota</taxon>
        <taxon>Discoba</taxon>
        <taxon>Heterolobosea</taxon>
        <taxon>Tetramitia</taxon>
        <taxon>Eutetramitia</taxon>
        <taxon>Acrasidae</taxon>
        <taxon>Acrasis</taxon>
    </lineage>
</organism>
<keyword evidence="2" id="KW-1185">Reference proteome</keyword>
<dbReference type="AlphaFoldDB" id="A0AAW2Z9F8"/>
<sequence length="213" mass="23951">MSKFVGNKMDEKYQKMKNNLERFIQTQIFNAFSENCSMDNADANLDPQEYFDEVAAAASKAIVDNIEAEQSNVQLTKQKKITMYPISQSVNFNNAMKNVGMIIMMAGNVGVEKVQGGCLTKGRISVIMDMTIKVIVFNNYVFSKRCLQSVLNGIRERENRQNVSEQVVSDHIARHENTVTEEGKVKLTFKTEEKEKSFAARLSTSVDKNAIAG</sequence>
<dbReference type="Proteomes" id="UP001431209">
    <property type="component" value="Unassembled WGS sequence"/>
</dbReference>
<accession>A0AAW2Z9F8</accession>
<comment type="caution">
    <text evidence="1">The sequence shown here is derived from an EMBL/GenBank/DDBJ whole genome shotgun (WGS) entry which is preliminary data.</text>
</comment>
<reference evidence="1 2" key="1">
    <citation type="submission" date="2024-03" db="EMBL/GenBank/DDBJ databases">
        <title>The Acrasis kona genome and developmental transcriptomes reveal deep origins of eukaryotic multicellular pathways.</title>
        <authorList>
            <person name="Sheikh S."/>
            <person name="Fu C.-J."/>
            <person name="Brown M.W."/>
            <person name="Baldauf S.L."/>
        </authorList>
    </citation>
    <scope>NUCLEOTIDE SEQUENCE [LARGE SCALE GENOMIC DNA]</scope>
    <source>
        <strain evidence="1 2">ATCC MYA-3509</strain>
    </source>
</reference>
<evidence type="ECO:0000313" key="2">
    <source>
        <dbReference type="Proteomes" id="UP001431209"/>
    </source>
</evidence>
<name>A0AAW2Z9F8_9EUKA</name>
<protein>
    <submittedName>
        <fullName evidence="1">Uncharacterized protein</fullName>
    </submittedName>
</protein>
<evidence type="ECO:0000313" key="1">
    <source>
        <dbReference type="EMBL" id="KAL0486095.1"/>
    </source>
</evidence>
<proteinExistence type="predicted"/>